<dbReference type="OrthoDB" id="6813549at2"/>
<keyword evidence="6" id="KW-1185">Reference proteome</keyword>
<dbReference type="CDD" id="cd00761">
    <property type="entry name" value="Glyco_tranf_GTA_type"/>
    <property type="match status" value="1"/>
</dbReference>
<protein>
    <submittedName>
        <fullName evidence="5">Glycosyl transferase family 2</fullName>
    </submittedName>
</protein>
<feature type="transmembrane region" description="Helical" evidence="3">
    <location>
        <begin position="308"/>
        <end position="326"/>
    </location>
</feature>
<keyword evidence="2 5" id="KW-0808">Transferase</keyword>
<evidence type="ECO:0000259" key="4">
    <source>
        <dbReference type="Pfam" id="PF00535"/>
    </source>
</evidence>
<dbReference type="InterPro" id="IPR029044">
    <property type="entry name" value="Nucleotide-diphossugar_trans"/>
</dbReference>
<name>A0A286BR38_9GAMM</name>
<keyword evidence="3" id="KW-0812">Transmembrane</keyword>
<feature type="domain" description="Glycosyltransferase 2-like" evidence="4">
    <location>
        <begin position="8"/>
        <end position="168"/>
    </location>
</feature>
<evidence type="ECO:0000313" key="6">
    <source>
        <dbReference type="Proteomes" id="UP000219271"/>
    </source>
</evidence>
<proteinExistence type="predicted"/>
<accession>A0A286BR38</accession>
<dbReference type="PANTHER" id="PTHR22916">
    <property type="entry name" value="GLYCOSYLTRANSFERASE"/>
    <property type="match status" value="1"/>
</dbReference>
<dbReference type="AlphaFoldDB" id="A0A286BR38"/>
<dbReference type="Gene3D" id="3.90.550.10">
    <property type="entry name" value="Spore Coat Polysaccharide Biosynthesis Protein SpsA, Chain A"/>
    <property type="match status" value="1"/>
</dbReference>
<gene>
    <name evidence="5" type="ORF">SAMN06273570_0927</name>
</gene>
<dbReference type="Proteomes" id="UP000219271">
    <property type="component" value="Unassembled WGS sequence"/>
</dbReference>
<dbReference type="GO" id="GO:0016758">
    <property type="term" value="F:hexosyltransferase activity"/>
    <property type="evidence" value="ECO:0007669"/>
    <property type="project" value="UniProtKB-ARBA"/>
</dbReference>
<dbReference type="EMBL" id="OCMY01000001">
    <property type="protein sequence ID" value="SOD36622.1"/>
    <property type="molecule type" value="Genomic_DNA"/>
</dbReference>
<keyword evidence="3" id="KW-0472">Membrane</keyword>
<keyword evidence="1" id="KW-0328">Glycosyltransferase</keyword>
<reference evidence="6" key="1">
    <citation type="submission" date="2017-09" db="EMBL/GenBank/DDBJ databases">
        <authorList>
            <person name="Varghese N."/>
            <person name="Submissions S."/>
        </authorList>
    </citation>
    <scope>NUCLEOTIDE SEQUENCE [LARGE SCALE GENOMIC DNA]</scope>
    <source>
        <strain evidence="6">JKS000234</strain>
    </source>
</reference>
<evidence type="ECO:0000256" key="1">
    <source>
        <dbReference type="ARBA" id="ARBA00022676"/>
    </source>
</evidence>
<organism evidence="5 6">
    <name type="scientific">Candidatus Pantoea floridensis</name>
    <dbReference type="NCBI Taxonomy" id="1938870"/>
    <lineage>
        <taxon>Bacteria</taxon>
        <taxon>Pseudomonadati</taxon>
        <taxon>Pseudomonadota</taxon>
        <taxon>Gammaproteobacteria</taxon>
        <taxon>Enterobacterales</taxon>
        <taxon>Erwiniaceae</taxon>
        <taxon>Pantoea</taxon>
    </lineage>
</organism>
<keyword evidence="3" id="KW-1133">Transmembrane helix</keyword>
<sequence length="331" mass="38085">MNEKPLFSLIIPVYNSQKTIKRTLLSVLKQTFSNYEVIVVNDGSNDTTPKILEEFSAYSQVTVIHQVNGGVSAARNSGMQQARGEYVLFLDADDWVDDNFLMIFKQNLDAWPAETVDLMVGNLNDNRVGKVSQAGFFSNEDIPYVLGELEMSDNIGYLHNKCYRRQIIEELNLRFLEGISMSEDLLFNLKFFSCINNFLVTPGAAYHYEDVEASLSKRKVQYSELKVRKQFLTALYDAIISKYHSSDLDYFLKGISKRVLALDMQIVTAMYHSSFSPADIAQEINEIKRGKYSKGIFILLNKNEKLKYMIMNLNTLTAYYFLYALYRMRAF</sequence>
<dbReference type="RefSeq" id="WP_097094795.1">
    <property type="nucleotide sequence ID" value="NZ_OCMY01000001.1"/>
</dbReference>
<dbReference type="SUPFAM" id="SSF53448">
    <property type="entry name" value="Nucleotide-diphospho-sugar transferases"/>
    <property type="match status" value="1"/>
</dbReference>
<evidence type="ECO:0000256" key="3">
    <source>
        <dbReference type="SAM" id="Phobius"/>
    </source>
</evidence>
<dbReference type="Pfam" id="PF00535">
    <property type="entry name" value="Glycos_transf_2"/>
    <property type="match status" value="1"/>
</dbReference>
<dbReference type="PANTHER" id="PTHR22916:SF51">
    <property type="entry name" value="GLYCOSYLTRANSFERASE EPSH-RELATED"/>
    <property type="match status" value="1"/>
</dbReference>
<dbReference type="InterPro" id="IPR001173">
    <property type="entry name" value="Glyco_trans_2-like"/>
</dbReference>
<evidence type="ECO:0000256" key="2">
    <source>
        <dbReference type="ARBA" id="ARBA00022679"/>
    </source>
</evidence>
<evidence type="ECO:0000313" key="5">
    <source>
        <dbReference type="EMBL" id="SOD36622.1"/>
    </source>
</evidence>